<dbReference type="Pfam" id="PF12525">
    <property type="entry name" value="DUF3726"/>
    <property type="match status" value="1"/>
</dbReference>
<evidence type="ECO:0008006" key="3">
    <source>
        <dbReference type="Google" id="ProtNLM"/>
    </source>
</evidence>
<evidence type="ECO:0000313" key="2">
    <source>
        <dbReference type="Proteomes" id="UP000244880"/>
    </source>
</evidence>
<evidence type="ECO:0000313" key="1">
    <source>
        <dbReference type="EMBL" id="SPH22921.1"/>
    </source>
</evidence>
<dbReference type="EMBL" id="OMOR01000001">
    <property type="protein sequence ID" value="SPH22921.1"/>
    <property type="molecule type" value="Genomic_DNA"/>
</dbReference>
<proteinExistence type="predicted"/>
<keyword evidence="2" id="KW-1185">Reference proteome</keyword>
<gene>
    <name evidence="1" type="ORF">ASD8599_03668</name>
</gene>
<reference evidence="1 2" key="1">
    <citation type="submission" date="2018-03" db="EMBL/GenBank/DDBJ databases">
        <authorList>
            <person name="Keele B.F."/>
        </authorList>
    </citation>
    <scope>NUCLEOTIDE SEQUENCE [LARGE SCALE GENOMIC DNA]</scope>
    <source>
        <strain evidence="1 2">CECT 8599</strain>
    </source>
</reference>
<dbReference type="RefSeq" id="WP_108829810.1">
    <property type="nucleotide sequence ID" value="NZ_OMOR01000001.1"/>
</dbReference>
<dbReference type="Proteomes" id="UP000244880">
    <property type="component" value="Unassembled WGS sequence"/>
</dbReference>
<dbReference type="OrthoDB" id="8420038at2"/>
<dbReference type="InterPro" id="IPR022201">
    <property type="entry name" value="DUF3726"/>
</dbReference>
<organism evidence="1 2">
    <name type="scientific">Ascidiaceihabitans donghaensis</name>
    <dbReference type="NCBI Taxonomy" id="1510460"/>
    <lineage>
        <taxon>Bacteria</taxon>
        <taxon>Pseudomonadati</taxon>
        <taxon>Pseudomonadota</taxon>
        <taxon>Alphaproteobacteria</taxon>
        <taxon>Rhodobacterales</taxon>
        <taxon>Paracoccaceae</taxon>
        <taxon>Ascidiaceihabitans</taxon>
    </lineage>
</organism>
<name>A0A2R8BIS3_9RHOB</name>
<dbReference type="AlphaFoldDB" id="A0A2R8BIS3"/>
<protein>
    <recommendedName>
        <fullName evidence="3">DUF3726 domain-containing protein</fullName>
    </recommendedName>
</protein>
<accession>A0A2R8BIS3</accession>
<sequence length="214" mass="22327">MYSLNEVETTAKRAAWGAGVPWGLAEDAGKAVRWLAAQGLPGPKSLAQLLTGFDDNPYQLFSPQSDAGVWIASADALCPLVSGAAVSDMAATLAAGRTIDFGPCFVPILLLPFAAMAARLTDGPVSVAWNGAAFTATPNALLLDASPDTLQVQSTRAVTWSAELKAKRVFQPQERLPIAAEDWTALLAFGHRTFAPDTEASRLAGAGAGETDND</sequence>